<dbReference type="GO" id="GO:0005634">
    <property type="term" value="C:nucleus"/>
    <property type="evidence" value="ECO:0007669"/>
    <property type="project" value="TreeGrafter"/>
</dbReference>
<dbReference type="Proteomes" id="UP000694546">
    <property type="component" value="Chromosome 10"/>
</dbReference>
<accession>A0A8C4YUI5</accession>
<dbReference type="Ensembl" id="ENSGMOT00000000943.2">
    <property type="protein sequence ID" value="ENSGMOP00000000908.2"/>
    <property type="gene ID" value="ENSGMOG00000000888.2"/>
</dbReference>
<feature type="compositionally biased region" description="Low complexity" evidence="2">
    <location>
        <begin position="266"/>
        <end position="283"/>
    </location>
</feature>
<comment type="similarity">
    <text evidence="1">Belongs to the FAM53 family.</text>
</comment>
<proteinExistence type="inferred from homology"/>
<protein>
    <submittedName>
        <fullName evidence="3">Family with sequence similarity 53 member C</fullName>
    </submittedName>
</protein>
<feature type="region of interest" description="Disordered" evidence="2">
    <location>
        <begin position="253"/>
        <end position="299"/>
    </location>
</feature>
<dbReference type="InterPro" id="IPR029356">
    <property type="entry name" value="FAM53"/>
</dbReference>
<sequence length="406" mass="43365">MVTLITEQLHKQSLEDPYQKAFSFNVNVPLPVVGSSPTVSLSTYGSTPESSLAAYPSCKTHLLTASSALRLPVPVGEPLYQTQIPSASVTNLSFPGSPPPPPKRHCRSLSVPEDLSCCRSTWRPSASRVWTPVRHRCQSGSMASLVSAASSSLPLCGRSSSVTTSSLHSSCSPMFVSLALNPDSPTPWSFPWDPCDTLRGACSTFLPAPSSCSSSPAPPASSRSLLQRRFSLSPVHTQGASLLLRLPCEASGPAAPLTHRPATEQPALSPSPSSACSTPSSSRRVPRPALPRCHSQPCDMRRPYLKRRHDPDILPCSRPGLDFSKMTQIGTGESLGAGTNVSMFARPAQGERLPAFSPAELLGRSSIGPLSESEEDNNKRTGSLMDGGNFFERDCTELDLNLIEEN</sequence>
<evidence type="ECO:0000256" key="2">
    <source>
        <dbReference type="SAM" id="MobiDB-lite"/>
    </source>
</evidence>
<evidence type="ECO:0000313" key="4">
    <source>
        <dbReference type="Proteomes" id="UP000694546"/>
    </source>
</evidence>
<dbReference type="PANTHER" id="PTHR28567:SF4">
    <property type="entry name" value="PROTEIN FAM53C"/>
    <property type="match status" value="1"/>
</dbReference>
<reference evidence="3" key="1">
    <citation type="submission" date="2025-08" db="UniProtKB">
        <authorList>
            <consortium name="Ensembl"/>
        </authorList>
    </citation>
    <scope>IDENTIFICATION</scope>
</reference>
<keyword evidence="4" id="KW-1185">Reference proteome</keyword>
<feature type="region of interest" description="Disordered" evidence="2">
    <location>
        <begin position="365"/>
        <end position="388"/>
    </location>
</feature>
<dbReference type="AlphaFoldDB" id="A0A8C4YUI5"/>
<dbReference type="Pfam" id="PF15242">
    <property type="entry name" value="FAM53"/>
    <property type="match status" value="1"/>
</dbReference>
<name>A0A8C4YUI5_GADMO</name>
<evidence type="ECO:0000256" key="1">
    <source>
        <dbReference type="ARBA" id="ARBA00010984"/>
    </source>
</evidence>
<evidence type="ECO:0000313" key="3">
    <source>
        <dbReference type="Ensembl" id="ENSGMOP00000000908.2"/>
    </source>
</evidence>
<dbReference type="OrthoDB" id="10026856at2759"/>
<reference evidence="3" key="2">
    <citation type="submission" date="2025-09" db="UniProtKB">
        <authorList>
            <consortium name="Ensembl"/>
        </authorList>
    </citation>
    <scope>IDENTIFICATION</scope>
</reference>
<dbReference type="PANTHER" id="PTHR28567">
    <property type="entry name" value="PROTEIN FAM53A-LIKE ISOFORM X1"/>
    <property type="match status" value="1"/>
</dbReference>
<dbReference type="GeneTree" id="ENSGT00530000063371"/>
<dbReference type="GO" id="GO:0006606">
    <property type="term" value="P:protein import into nucleus"/>
    <property type="evidence" value="ECO:0007669"/>
    <property type="project" value="TreeGrafter"/>
</dbReference>
<dbReference type="OMA" id="RRCHEDD"/>
<organism evidence="3 4">
    <name type="scientific">Gadus morhua</name>
    <name type="common">Atlantic cod</name>
    <dbReference type="NCBI Taxonomy" id="8049"/>
    <lineage>
        <taxon>Eukaryota</taxon>
        <taxon>Metazoa</taxon>
        <taxon>Chordata</taxon>
        <taxon>Craniata</taxon>
        <taxon>Vertebrata</taxon>
        <taxon>Euteleostomi</taxon>
        <taxon>Actinopterygii</taxon>
        <taxon>Neopterygii</taxon>
        <taxon>Teleostei</taxon>
        <taxon>Neoteleostei</taxon>
        <taxon>Acanthomorphata</taxon>
        <taxon>Zeiogadaria</taxon>
        <taxon>Gadariae</taxon>
        <taxon>Gadiformes</taxon>
        <taxon>Gadoidei</taxon>
        <taxon>Gadidae</taxon>
        <taxon>Gadus</taxon>
    </lineage>
</organism>
<gene>
    <name evidence="3" type="primary">FAM53C</name>
</gene>